<keyword evidence="12" id="KW-1185">Reference proteome</keyword>
<dbReference type="GeneID" id="91393802"/>
<evidence type="ECO:0000313" key="11">
    <source>
        <dbReference type="Proteomes" id="UP000467124"/>
    </source>
</evidence>
<comment type="similarity">
    <text evidence="2">Belongs to the ectoine synthase family.</text>
</comment>
<evidence type="ECO:0000256" key="4">
    <source>
        <dbReference type="ARBA" id="ARBA00019707"/>
    </source>
</evidence>
<evidence type="ECO:0000256" key="7">
    <source>
        <dbReference type="ARBA" id="ARBA00048714"/>
    </source>
</evidence>
<dbReference type="NCBIfam" id="NF009806">
    <property type="entry name" value="PRK13290.1"/>
    <property type="match status" value="1"/>
</dbReference>
<keyword evidence="5" id="KW-0456">Lyase</keyword>
<evidence type="ECO:0000256" key="3">
    <source>
        <dbReference type="ARBA" id="ARBA00013192"/>
    </source>
</evidence>
<dbReference type="Proteomes" id="UP000467124">
    <property type="component" value="Unassembled WGS sequence"/>
</dbReference>
<dbReference type="Proteomes" id="UP001585053">
    <property type="component" value="Unassembled WGS sequence"/>
</dbReference>
<dbReference type="InterPro" id="IPR011051">
    <property type="entry name" value="RmlC_Cupin_sf"/>
</dbReference>
<comment type="catalytic activity">
    <reaction evidence="7">
        <text>(2S)-4-acetamido-2-aminobutanoate = L-ectoine + H2O</text>
        <dbReference type="Rhea" id="RHEA:17281"/>
        <dbReference type="ChEBI" id="CHEBI:15377"/>
        <dbReference type="ChEBI" id="CHEBI:58515"/>
        <dbReference type="ChEBI" id="CHEBI:58929"/>
        <dbReference type="EC" id="4.2.1.108"/>
    </reaction>
</comment>
<dbReference type="RefSeq" id="WP_014911885.1">
    <property type="nucleotide sequence ID" value="NZ_BAZE01000014.1"/>
</dbReference>
<dbReference type="PANTHER" id="PTHR39289:SF1">
    <property type="entry name" value="L-ECTOINE SYNTHASE"/>
    <property type="match status" value="1"/>
</dbReference>
<organism evidence="10">
    <name type="scientific">Nocardiopsis alba</name>
    <dbReference type="NCBI Taxonomy" id="53437"/>
    <lineage>
        <taxon>Bacteria</taxon>
        <taxon>Bacillati</taxon>
        <taxon>Actinomycetota</taxon>
        <taxon>Actinomycetes</taxon>
        <taxon>Streptosporangiales</taxon>
        <taxon>Nocardiopsidaceae</taxon>
        <taxon>Nocardiopsis</taxon>
    </lineage>
</organism>
<name>A0A5J6DR86_9ACTN</name>
<accession>A0A5J6DR86</accession>
<reference evidence="8 12" key="3">
    <citation type="submission" date="2024-01" db="EMBL/GenBank/DDBJ databases">
        <title>Genome mining of biosynthetic gene clusters to explore secondary metabolites of Streptomyces sp.</title>
        <authorList>
            <person name="Baig A."/>
            <person name="Ajitkumar Shintre N."/>
            <person name="Kumar H."/>
            <person name="Anbarasu A."/>
            <person name="Ramaiah S."/>
        </authorList>
    </citation>
    <scope>NUCLEOTIDE SEQUENCE [LARGE SCALE GENOMIC DNA]</scope>
    <source>
        <strain evidence="8 12">A01</strain>
    </source>
</reference>
<dbReference type="EMBL" id="MK613838">
    <property type="protein sequence ID" value="QES86631.1"/>
    <property type="molecule type" value="Genomic_DNA"/>
</dbReference>
<dbReference type="EC" id="4.2.1.108" evidence="3"/>
<sequence>MFKRSREKTETIDWGNGTSERLLVEEDGLGFTVAHTVVRAGTVSRLRYANHLEACYCIGGSGFVESKDGGTRIDLSPGVLYALDQHDPHLLIAGAHEDLELVSVFNPPLRGDERHDLTSPDFSSY</sequence>
<dbReference type="EMBL" id="WWHY01000001">
    <property type="protein sequence ID" value="MYR34945.1"/>
    <property type="molecule type" value="Genomic_DNA"/>
</dbReference>
<dbReference type="UniPathway" id="UPA00067">
    <property type="reaction ID" value="UER00123"/>
</dbReference>
<proteinExistence type="inferred from homology"/>
<comment type="pathway">
    <text evidence="1">Amine and polyamine biosynthesis; ectoine biosynthesis; L-ectoine from L-aspartate 4-semialdehyde: step 3/3.</text>
</comment>
<evidence type="ECO:0000313" key="9">
    <source>
        <dbReference type="EMBL" id="MYR34945.1"/>
    </source>
</evidence>
<evidence type="ECO:0000256" key="1">
    <source>
        <dbReference type="ARBA" id="ARBA00005181"/>
    </source>
</evidence>
<dbReference type="OMA" id="CYCIEGS"/>
<dbReference type="SMR" id="A0A5J6DR86"/>
<dbReference type="InterPro" id="IPR010462">
    <property type="entry name" value="Ectoine_synth"/>
</dbReference>
<evidence type="ECO:0000313" key="8">
    <source>
        <dbReference type="EMBL" id="MFB8766366.1"/>
    </source>
</evidence>
<dbReference type="Gene3D" id="2.60.120.10">
    <property type="entry name" value="Jelly Rolls"/>
    <property type="match status" value="1"/>
</dbReference>
<reference evidence="9 11" key="1">
    <citation type="journal article" date="2019" name="Nat. Commun.">
        <title>The antimicrobial potential of Streptomyces from insect microbiomes.</title>
        <authorList>
            <person name="Chevrette M.G."/>
            <person name="Carlson C.M."/>
            <person name="Ortega H.E."/>
            <person name="Thomas C."/>
            <person name="Ananiev G.E."/>
            <person name="Barns K.J."/>
            <person name="Book A.J."/>
            <person name="Cagnazzo J."/>
            <person name="Carlos C."/>
            <person name="Flanigan W."/>
            <person name="Grubbs K.J."/>
            <person name="Horn H.A."/>
            <person name="Hoffmann F.M."/>
            <person name="Klassen J.L."/>
            <person name="Knack J.J."/>
            <person name="Lewin G.R."/>
            <person name="McDonald B.R."/>
            <person name="Muller L."/>
            <person name="Melo W.G.P."/>
            <person name="Pinto-Tomas A.A."/>
            <person name="Schmitz A."/>
            <person name="Wendt-Pienkowski E."/>
            <person name="Wildman S."/>
            <person name="Zhao M."/>
            <person name="Zhang F."/>
            <person name="Bugni T.S."/>
            <person name="Andes D.R."/>
            <person name="Pupo M.T."/>
            <person name="Currie C.R."/>
        </authorList>
    </citation>
    <scope>NUCLEOTIDE SEQUENCE [LARGE SCALE GENOMIC DNA]</scope>
    <source>
        <strain evidence="9 11">SID5840</strain>
    </source>
</reference>
<evidence type="ECO:0000313" key="12">
    <source>
        <dbReference type="Proteomes" id="UP001585053"/>
    </source>
</evidence>
<evidence type="ECO:0000256" key="5">
    <source>
        <dbReference type="ARBA" id="ARBA00023239"/>
    </source>
</evidence>
<evidence type="ECO:0000313" key="10">
    <source>
        <dbReference type="EMBL" id="QES86631.1"/>
    </source>
</evidence>
<dbReference type="PANTHER" id="PTHR39289">
    <property type="match status" value="1"/>
</dbReference>
<dbReference type="InterPro" id="IPR014710">
    <property type="entry name" value="RmlC-like_jellyroll"/>
</dbReference>
<dbReference type="GO" id="GO:0019491">
    <property type="term" value="P:ectoine biosynthetic process"/>
    <property type="evidence" value="ECO:0007669"/>
    <property type="project" value="UniProtKB-UniPathway"/>
</dbReference>
<dbReference type="SUPFAM" id="SSF51182">
    <property type="entry name" value="RmlC-like cupins"/>
    <property type="match status" value="1"/>
</dbReference>
<protein>
    <recommendedName>
        <fullName evidence="4">L-ectoine synthase</fullName>
        <ecNumber evidence="3">4.2.1.108</ecNumber>
    </recommendedName>
    <alternativeName>
        <fullName evidence="6">N-acetyldiaminobutyrate dehydratase</fullName>
    </alternativeName>
</protein>
<reference evidence="10" key="2">
    <citation type="submission" date="2019-03" db="EMBL/GenBank/DDBJ databases">
        <title>Molecular characterization of ectoine biosynthesis genes from Nocardiopsis alba NIOT-VKMA08.</title>
        <authorList>
            <person name="Meena B."/>
            <person name="Anburajan L."/>
            <person name="Vinithkumar N.V."/>
            <person name="Dharani G."/>
            <person name="Kirubagaran R."/>
        </authorList>
    </citation>
    <scope>NUCLEOTIDE SEQUENCE</scope>
</reference>
<gene>
    <name evidence="10" type="primary">ectC</name>
    <name evidence="9" type="ORF">GTW20_22470</name>
    <name evidence="8" type="ORF">VSQ78_01540</name>
</gene>
<dbReference type="CDD" id="cd06978">
    <property type="entry name" value="cupin_EctC"/>
    <property type="match status" value="1"/>
</dbReference>
<evidence type="ECO:0000256" key="2">
    <source>
        <dbReference type="ARBA" id="ARBA00009637"/>
    </source>
</evidence>
<dbReference type="Pfam" id="PF06339">
    <property type="entry name" value="Ectoine_synth"/>
    <property type="match status" value="1"/>
</dbReference>
<evidence type="ECO:0000256" key="6">
    <source>
        <dbReference type="ARBA" id="ARBA00033271"/>
    </source>
</evidence>
<dbReference type="GO" id="GO:0033990">
    <property type="term" value="F:ectoine synthase activity"/>
    <property type="evidence" value="ECO:0007669"/>
    <property type="project" value="UniProtKB-EC"/>
</dbReference>
<dbReference type="AlphaFoldDB" id="A0A5J6DR86"/>
<dbReference type="EMBL" id="JAYMRS010000001">
    <property type="protein sequence ID" value="MFB8766366.1"/>
    <property type="molecule type" value="Genomic_DNA"/>
</dbReference>